<organism evidence="1 2">
    <name type="scientific">Trifolium medium</name>
    <dbReference type="NCBI Taxonomy" id="97028"/>
    <lineage>
        <taxon>Eukaryota</taxon>
        <taxon>Viridiplantae</taxon>
        <taxon>Streptophyta</taxon>
        <taxon>Embryophyta</taxon>
        <taxon>Tracheophyta</taxon>
        <taxon>Spermatophyta</taxon>
        <taxon>Magnoliopsida</taxon>
        <taxon>eudicotyledons</taxon>
        <taxon>Gunneridae</taxon>
        <taxon>Pentapetalae</taxon>
        <taxon>rosids</taxon>
        <taxon>fabids</taxon>
        <taxon>Fabales</taxon>
        <taxon>Fabaceae</taxon>
        <taxon>Papilionoideae</taxon>
        <taxon>50 kb inversion clade</taxon>
        <taxon>NPAAA clade</taxon>
        <taxon>Hologalegina</taxon>
        <taxon>IRL clade</taxon>
        <taxon>Trifolieae</taxon>
        <taxon>Trifolium</taxon>
    </lineage>
</organism>
<sequence length="61" mass="6691">MRSSSAAILFATDLDSLRLDCVDGKKSPIVQKLSKNLTSNVGQDQNALLFAVEDDKYELNC</sequence>
<dbReference type="AlphaFoldDB" id="A0A392T315"/>
<name>A0A392T315_9FABA</name>
<protein>
    <submittedName>
        <fullName evidence="1">Uncharacterized protein</fullName>
    </submittedName>
</protein>
<dbReference type="Proteomes" id="UP000265520">
    <property type="component" value="Unassembled WGS sequence"/>
</dbReference>
<proteinExistence type="predicted"/>
<dbReference type="EMBL" id="LXQA010486852">
    <property type="protein sequence ID" value="MCI54894.1"/>
    <property type="molecule type" value="Genomic_DNA"/>
</dbReference>
<accession>A0A392T315</accession>
<evidence type="ECO:0000313" key="2">
    <source>
        <dbReference type="Proteomes" id="UP000265520"/>
    </source>
</evidence>
<comment type="caution">
    <text evidence="1">The sequence shown here is derived from an EMBL/GenBank/DDBJ whole genome shotgun (WGS) entry which is preliminary data.</text>
</comment>
<keyword evidence="2" id="KW-1185">Reference proteome</keyword>
<reference evidence="1 2" key="1">
    <citation type="journal article" date="2018" name="Front. Plant Sci.">
        <title>Red Clover (Trifolium pratense) and Zigzag Clover (T. medium) - A Picture of Genomic Similarities and Differences.</title>
        <authorList>
            <person name="Dluhosova J."/>
            <person name="Istvanek J."/>
            <person name="Nedelnik J."/>
            <person name="Repkova J."/>
        </authorList>
    </citation>
    <scope>NUCLEOTIDE SEQUENCE [LARGE SCALE GENOMIC DNA]</scope>
    <source>
        <strain evidence="2">cv. 10/8</strain>
        <tissue evidence="1">Leaf</tissue>
    </source>
</reference>
<evidence type="ECO:0000313" key="1">
    <source>
        <dbReference type="EMBL" id="MCI54894.1"/>
    </source>
</evidence>